<reference evidence="1 2" key="1">
    <citation type="submission" date="2015-07" db="EMBL/GenBank/DDBJ databases">
        <title>The genome of Habropoda laboriosa.</title>
        <authorList>
            <person name="Pan H."/>
            <person name="Kapheim K."/>
        </authorList>
    </citation>
    <scope>NUCLEOTIDE SEQUENCE [LARGE SCALE GENOMIC DNA]</scope>
    <source>
        <strain evidence="1">0110345459</strain>
    </source>
</reference>
<sequence length="123" mass="14241">QENSLRAQGLYFERYSNGTDPSHRIFQRFCIKLTENGSLAARKSNRRKWTTDETNEIGVLATVARNSQISSMNHVAFCQRAQREIQMNGTFSSSILFTDEATFTKHENLNLHDVHYWSVETPR</sequence>
<dbReference type="PANTHER" id="PTHR47326">
    <property type="entry name" value="TRANSPOSABLE ELEMENT TC3 TRANSPOSASE-LIKE PROTEIN"/>
    <property type="match status" value="1"/>
</dbReference>
<feature type="non-terminal residue" evidence="1">
    <location>
        <position position="1"/>
    </location>
</feature>
<evidence type="ECO:0000313" key="2">
    <source>
        <dbReference type="Proteomes" id="UP000053825"/>
    </source>
</evidence>
<keyword evidence="2" id="KW-1185">Reference proteome</keyword>
<protein>
    <submittedName>
        <fullName evidence="1">Uncharacterized protein</fullName>
    </submittedName>
</protein>
<dbReference type="PANTHER" id="PTHR47326:SF1">
    <property type="entry name" value="HTH PSQ-TYPE DOMAIN-CONTAINING PROTEIN"/>
    <property type="match status" value="1"/>
</dbReference>
<evidence type="ECO:0000313" key="1">
    <source>
        <dbReference type="EMBL" id="KOC63936.1"/>
    </source>
</evidence>
<name>A0A0L7QZF4_9HYME</name>
<gene>
    <name evidence="1" type="ORF">WH47_01251</name>
</gene>
<proteinExistence type="predicted"/>
<organism evidence="1 2">
    <name type="scientific">Habropoda laboriosa</name>
    <dbReference type="NCBI Taxonomy" id="597456"/>
    <lineage>
        <taxon>Eukaryota</taxon>
        <taxon>Metazoa</taxon>
        <taxon>Ecdysozoa</taxon>
        <taxon>Arthropoda</taxon>
        <taxon>Hexapoda</taxon>
        <taxon>Insecta</taxon>
        <taxon>Pterygota</taxon>
        <taxon>Neoptera</taxon>
        <taxon>Endopterygota</taxon>
        <taxon>Hymenoptera</taxon>
        <taxon>Apocrita</taxon>
        <taxon>Aculeata</taxon>
        <taxon>Apoidea</taxon>
        <taxon>Anthophila</taxon>
        <taxon>Apidae</taxon>
        <taxon>Habropoda</taxon>
    </lineage>
</organism>
<accession>A0A0L7QZF4</accession>
<dbReference type="EMBL" id="KQ414681">
    <property type="protein sequence ID" value="KOC63936.1"/>
    <property type="molecule type" value="Genomic_DNA"/>
</dbReference>
<dbReference type="Proteomes" id="UP000053825">
    <property type="component" value="Unassembled WGS sequence"/>
</dbReference>
<dbReference type="AlphaFoldDB" id="A0A0L7QZF4"/>